<evidence type="ECO:0000256" key="2">
    <source>
        <dbReference type="ARBA" id="ARBA00004580"/>
    </source>
</evidence>
<evidence type="ECO:0000256" key="3">
    <source>
        <dbReference type="ARBA" id="ARBA00005910"/>
    </source>
</evidence>
<proteinExistence type="inferred from homology"/>
<dbReference type="InterPro" id="IPR000300">
    <property type="entry name" value="IPPc"/>
</dbReference>
<dbReference type="Pfam" id="PF00620">
    <property type="entry name" value="RhoGAP"/>
    <property type="match status" value="1"/>
</dbReference>
<dbReference type="GO" id="GO:0031901">
    <property type="term" value="C:early endosome membrane"/>
    <property type="evidence" value="ECO:0007669"/>
    <property type="project" value="UniProtKB-SubCell"/>
</dbReference>
<dbReference type="PROSITE" id="PS50238">
    <property type="entry name" value="RHOGAP"/>
    <property type="match status" value="1"/>
</dbReference>
<evidence type="ECO:0000256" key="1">
    <source>
        <dbReference type="ARBA" id="ARBA00004146"/>
    </source>
</evidence>
<accession>A0A6M2DJ32</accession>
<evidence type="ECO:0000313" key="11">
    <source>
        <dbReference type="EMBL" id="NOV46322.1"/>
    </source>
</evidence>
<evidence type="ECO:0000259" key="10">
    <source>
        <dbReference type="PROSITE" id="PS50238"/>
    </source>
</evidence>
<dbReference type="InterPro" id="IPR036691">
    <property type="entry name" value="Endo/exonu/phosph_ase_sf"/>
</dbReference>
<organism evidence="11">
    <name type="scientific">Xenopsylla cheopis</name>
    <name type="common">Oriental rat flea</name>
    <name type="synonym">Pulex cheopis</name>
    <dbReference type="NCBI Taxonomy" id="163159"/>
    <lineage>
        <taxon>Eukaryota</taxon>
        <taxon>Metazoa</taxon>
        <taxon>Ecdysozoa</taxon>
        <taxon>Arthropoda</taxon>
        <taxon>Hexapoda</taxon>
        <taxon>Insecta</taxon>
        <taxon>Pterygota</taxon>
        <taxon>Neoptera</taxon>
        <taxon>Endopterygota</taxon>
        <taxon>Siphonaptera</taxon>
        <taxon>Pulicidae</taxon>
        <taxon>Xenopsyllinae</taxon>
        <taxon>Xenopsylla</taxon>
    </lineage>
</organism>
<dbReference type="InterPro" id="IPR047078">
    <property type="entry name" value="RhoGAP_OCRL1"/>
</dbReference>
<dbReference type="FunFam" id="2.60.40.10:FF:000132">
    <property type="entry name" value="Inositol polyphosphate 5-phosphatase OCRL-1 isoform b"/>
    <property type="match status" value="1"/>
</dbReference>
<dbReference type="Gene3D" id="2.30.29.110">
    <property type="match status" value="1"/>
</dbReference>
<dbReference type="GO" id="GO:0004439">
    <property type="term" value="F:phosphatidylinositol-4,5-bisphosphate 5-phosphatase activity"/>
    <property type="evidence" value="ECO:0007669"/>
    <property type="project" value="UniProtKB-EC"/>
</dbReference>
<name>A0A6M2DJ32_XENCH</name>
<dbReference type="InterPro" id="IPR000198">
    <property type="entry name" value="RhoGAP_dom"/>
</dbReference>
<comment type="subcellular location">
    <subcellularLocation>
        <location evidence="2">Cytoplasmic vesicle</location>
        <location evidence="2">Phagosome membrane</location>
    </subcellularLocation>
    <subcellularLocation>
        <location evidence="1">Early endosome membrane</location>
    </subcellularLocation>
</comment>
<dbReference type="GO" id="GO:0030670">
    <property type="term" value="C:phagocytic vesicle membrane"/>
    <property type="evidence" value="ECO:0007669"/>
    <property type="project" value="UniProtKB-SubCell"/>
</dbReference>
<dbReference type="SUPFAM" id="SSF48350">
    <property type="entry name" value="GTPase activation domain, GAP"/>
    <property type="match status" value="1"/>
</dbReference>
<dbReference type="SMART" id="SM00128">
    <property type="entry name" value="IPPc"/>
    <property type="match status" value="1"/>
</dbReference>
<sequence length="825" mass="94557">MNVSHTIKLIVQEKFTAGERVLNILETLSESSPYQILSLVTYKGTTGCFSYLSTKTPPTSFSDLTLQTALPIDKLLECKIDDQPDGTVILNIVSKYQITAHVKSNTDTGQFVSEIYKAQEGNRGSFEWLKHYSENPESPDLAVFRHQIVKGADFIARDMAAKYHMQMKEKEYTYKQPYRIFVGTWNVNGQPPPSVSLAPWLASDVEPPDVYVIGFQELDLSKEAFLFNDTPREEEWSAAVMRSLHPGAVYVRLKVVRLVGIMLVLAVQEKHKQYVLIDELFTDTVGTGIMGKMGNKGGVGLHVELHKTTLCFVNSHLAAHLEEYERRNQDYRDICSRMRFNQNVTLDQHDQVYWLGDLNYRITDLEPDYVKTLLETEDYSKLLEADQLRVQHSSKNVFNGYEEGDITFKPTYKYDPGTDQWDSSEKNRAPAWCDRILWRGNDIKQIAYRSHPQLKCSDHKPVSALFESQMIVVDEVKYRKTHEDVMKQLDKLENEFLPQATVDRTEIDFGDLYFMEPSCQELTIANVGQVNVRFEFIKKLDDTSFCKDWLHVDPYTYTIKPGDKCDVRLTVMVDKRSACRLNCGQDKLYDILVLHLQKGKDIFITIAGNYQRSCFGSSIEALVQITVPIREISPSNLIELESASSNKGCYFIPKEIWFLVDHLYRYGLRQPRLFEERCLPSELIAIRQWLDGGSLQPLPGSVYSVAEALLLLLDSSDEPVIPYGMHGAALNCSHSYSQSLQLIMRLPDLRKNVFLYMCAFLQELLQYTKDNELDSKTLATLFGTIFLRDTPKSGSTLQPKSDRQKSNFVHHFLINDQSELINLPH</sequence>
<dbReference type="PANTHER" id="PTHR11200:SF300">
    <property type="entry name" value="TYPE II INOSITOL 1,4,5-TRISPHOSPHATE 5-PHOSPHATASE"/>
    <property type="match status" value="1"/>
</dbReference>
<dbReference type="GO" id="GO:0007165">
    <property type="term" value="P:signal transduction"/>
    <property type="evidence" value="ECO:0007669"/>
    <property type="project" value="InterPro"/>
</dbReference>
<evidence type="ECO:0000256" key="6">
    <source>
        <dbReference type="ARBA" id="ARBA00022801"/>
    </source>
</evidence>
<dbReference type="SMART" id="SM00324">
    <property type="entry name" value="RhoGAP"/>
    <property type="match status" value="1"/>
</dbReference>
<dbReference type="FunFam" id="1.10.555.10:FF:000012">
    <property type="entry name" value="Putative inositol polyphosphate 5-phosphatase OCRL-1"/>
    <property type="match status" value="1"/>
</dbReference>
<evidence type="ECO:0000256" key="7">
    <source>
        <dbReference type="ARBA" id="ARBA00023098"/>
    </source>
</evidence>
<evidence type="ECO:0000256" key="4">
    <source>
        <dbReference type="ARBA" id="ARBA00013044"/>
    </source>
</evidence>
<keyword evidence="6" id="KW-0378">Hydrolase</keyword>
<dbReference type="InterPro" id="IPR046985">
    <property type="entry name" value="IP5"/>
</dbReference>
<keyword evidence="9" id="KW-0968">Cytoplasmic vesicle</keyword>
<dbReference type="Gene3D" id="3.60.10.10">
    <property type="entry name" value="Endonuclease/exonuclease/phosphatase"/>
    <property type="match status" value="1"/>
</dbReference>
<dbReference type="InterPro" id="IPR031896">
    <property type="entry name" value="INPP5B_PH_dom"/>
</dbReference>
<dbReference type="InterPro" id="IPR008936">
    <property type="entry name" value="Rho_GTPase_activation_prot"/>
</dbReference>
<dbReference type="AlphaFoldDB" id="A0A6M2DJ32"/>
<reference evidence="11" key="1">
    <citation type="submission" date="2020-03" db="EMBL/GenBank/DDBJ databases">
        <title>Transcriptomic Profiling of the Digestive Tract of the Rat Flea, Xenopsylla cheopis, Following Blood Feeding and Infection with Yersinia pestis.</title>
        <authorList>
            <person name="Bland D.M."/>
            <person name="Martens C.A."/>
            <person name="Virtaneva K."/>
            <person name="Kanakabandi K."/>
            <person name="Long D."/>
            <person name="Rosenke R."/>
            <person name="Saturday G.A."/>
            <person name="Hoyt F.H."/>
            <person name="Bruno D.P."/>
            <person name="Ribeiro J.M.C."/>
            <person name="Hinnebusch J."/>
        </authorList>
    </citation>
    <scope>NUCLEOTIDE SEQUENCE</scope>
</reference>
<keyword evidence="8" id="KW-0472">Membrane</keyword>
<evidence type="ECO:0000256" key="9">
    <source>
        <dbReference type="ARBA" id="ARBA00023329"/>
    </source>
</evidence>
<dbReference type="InterPro" id="IPR048869">
    <property type="entry name" value="OCRL-1_2_ASH"/>
</dbReference>
<evidence type="ECO:0000256" key="5">
    <source>
        <dbReference type="ARBA" id="ARBA00022753"/>
    </source>
</evidence>
<comment type="similarity">
    <text evidence="3">Belongs to the inositol 1,4,5-trisphosphate 5-phosphatase type II family.</text>
</comment>
<feature type="domain" description="Rho-GAP" evidence="10">
    <location>
        <begin position="638"/>
        <end position="821"/>
    </location>
</feature>
<dbReference type="EC" id="3.1.3.36" evidence="4"/>
<dbReference type="PANTHER" id="PTHR11200">
    <property type="entry name" value="INOSITOL 5-PHOSPHATASE"/>
    <property type="match status" value="1"/>
</dbReference>
<dbReference type="CDD" id="cd09093">
    <property type="entry name" value="INPP5c_INPP5B"/>
    <property type="match status" value="1"/>
</dbReference>
<protein>
    <recommendedName>
        <fullName evidence="4">phosphoinositide 5-phosphatase</fullName>
        <ecNumber evidence="4">3.1.3.36</ecNumber>
    </recommendedName>
</protein>
<dbReference type="SUPFAM" id="SSF56219">
    <property type="entry name" value="DNase I-like"/>
    <property type="match status" value="1"/>
</dbReference>
<keyword evidence="5" id="KW-0967">Endosome</keyword>
<dbReference type="FunFam" id="3.60.10.10:FF:000004">
    <property type="entry name" value="Type II inositol 1,4,5-trisphosphate 5-phosphatase"/>
    <property type="match status" value="1"/>
</dbReference>
<dbReference type="EMBL" id="GIIL01002596">
    <property type="protein sequence ID" value="NOV46322.1"/>
    <property type="molecule type" value="Transcribed_RNA"/>
</dbReference>
<dbReference type="CDD" id="cd04380">
    <property type="entry name" value="RhoGAP_OCRL1"/>
    <property type="match status" value="1"/>
</dbReference>
<dbReference type="InterPro" id="IPR013783">
    <property type="entry name" value="Ig-like_fold"/>
</dbReference>
<dbReference type="Pfam" id="PF16776">
    <property type="entry name" value="INPP5B_PH"/>
    <property type="match status" value="1"/>
</dbReference>
<dbReference type="InterPro" id="IPR037793">
    <property type="entry name" value="OCRL1/INPP5B_INPP5c"/>
</dbReference>
<dbReference type="Pfam" id="PF21310">
    <property type="entry name" value="OCRL-like_ASH"/>
    <property type="match status" value="1"/>
</dbReference>
<dbReference type="GO" id="GO:0046856">
    <property type="term" value="P:phosphatidylinositol dephosphorylation"/>
    <property type="evidence" value="ECO:0007669"/>
    <property type="project" value="InterPro"/>
</dbReference>
<dbReference type="Gene3D" id="1.10.555.10">
    <property type="entry name" value="Rho GTPase activation protein"/>
    <property type="match status" value="1"/>
</dbReference>
<dbReference type="Pfam" id="PF22669">
    <property type="entry name" value="Exo_endo_phos2"/>
    <property type="match status" value="1"/>
</dbReference>
<keyword evidence="7" id="KW-0443">Lipid metabolism</keyword>
<evidence type="ECO:0000256" key="8">
    <source>
        <dbReference type="ARBA" id="ARBA00023136"/>
    </source>
</evidence>
<dbReference type="GO" id="GO:0052745">
    <property type="term" value="F:inositol phosphate phosphatase activity"/>
    <property type="evidence" value="ECO:0007669"/>
    <property type="project" value="InterPro"/>
</dbReference>
<dbReference type="Gene3D" id="2.60.40.10">
    <property type="entry name" value="Immunoglobulins"/>
    <property type="match status" value="1"/>
</dbReference>